<feature type="domain" description="Helicase C-terminal" evidence="8">
    <location>
        <begin position="233"/>
        <end position="377"/>
    </location>
</feature>
<reference evidence="10 13" key="2">
    <citation type="submission" date="2019-02" db="EMBL/GenBank/DDBJ databases">
        <title>Genome sequencing of Clostridium botulinum clinical isolates.</title>
        <authorList>
            <person name="Brunt J."/>
            <person name="Van Vliet A.H.M."/>
            <person name="Stringer S.C."/>
            <person name="Grant K.A."/>
            <person name="Carter A.C."/>
            <person name="Peck M.W."/>
        </authorList>
    </citation>
    <scope>NUCLEOTIDE SEQUENCE [LARGE SCALE GENOMIC DNA]</scope>
    <source>
        <strain evidence="10 13">H142660711</strain>
    </source>
</reference>
<keyword evidence="4" id="KW-0067">ATP-binding</keyword>
<dbReference type="SUPFAM" id="SSF52540">
    <property type="entry name" value="P-loop containing nucleoside triphosphate hydrolases"/>
    <property type="match status" value="1"/>
</dbReference>
<dbReference type="SMART" id="SM00490">
    <property type="entry name" value="HELICc"/>
    <property type="match status" value="1"/>
</dbReference>
<keyword evidence="3 11" id="KW-0347">Helicase</keyword>
<dbReference type="GO" id="GO:0005829">
    <property type="term" value="C:cytosol"/>
    <property type="evidence" value="ECO:0007669"/>
    <property type="project" value="TreeGrafter"/>
</dbReference>
<dbReference type="Proteomes" id="UP000663464">
    <property type="component" value="Chromosome"/>
</dbReference>
<dbReference type="PANTHER" id="PTHR47963">
    <property type="entry name" value="DEAD-BOX ATP-DEPENDENT RNA HELICASE 47, MITOCHONDRIAL"/>
    <property type="match status" value="1"/>
</dbReference>
<dbReference type="EMBL" id="SWOY01000001">
    <property type="protein sequence ID" value="NFG16112.1"/>
    <property type="molecule type" value="Genomic_DNA"/>
</dbReference>
<reference evidence="11 14" key="3">
    <citation type="submission" date="2019-04" db="EMBL/GenBank/DDBJ databases">
        <title>Genome sequencing of Clostridium botulinum Groups I-IV and Clostridium butyricum.</title>
        <authorList>
            <person name="Brunt J."/>
            <person name="Van Vliet A.H.M."/>
            <person name="Stringer S.C."/>
            <person name="Carter A.T."/>
            <person name="Peck M.W."/>
        </authorList>
    </citation>
    <scope>NUCLEOTIDE SEQUENCE [LARGE SCALE GENOMIC DNA]</scope>
    <source>
        <strain evidence="11 14">IFR 18/037</strain>
    </source>
</reference>
<dbReference type="InterPro" id="IPR011545">
    <property type="entry name" value="DEAD/DEAH_box_helicase_dom"/>
</dbReference>
<evidence type="ECO:0000259" key="8">
    <source>
        <dbReference type="PROSITE" id="PS51194"/>
    </source>
</evidence>
<keyword evidence="2" id="KW-0378">Hydrolase</keyword>
<dbReference type="GO" id="GO:0003724">
    <property type="term" value="F:RNA helicase activity"/>
    <property type="evidence" value="ECO:0007669"/>
    <property type="project" value="InterPro"/>
</dbReference>
<dbReference type="GO" id="GO:0005840">
    <property type="term" value="C:ribosome"/>
    <property type="evidence" value="ECO:0007669"/>
    <property type="project" value="TreeGrafter"/>
</dbReference>
<dbReference type="OMA" id="YAHVEPK"/>
<dbReference type="Pfam" id="PF00271">
    <property type="entry name" value="Helicase_C"/>
    <property type="match status" value="1"/>
</dbReference>
<evidence type="ECO:0000313" key="12">
    <source>
        <dbReference type="EMBL" id="QRI55260.1"/>
    </source>
</evidence>
<dbReference type="GO" id="GO:0005524">
    <property type="term" value="F:ATP binding"/>
    <property type="evidence" value="ECO:0007669"/>
    <property type="project" value="UniProtKB-KW"/>
</dbReference>
<evidence type="ECO:0000256" key="6">
    <source>
        <dbReference type="SAM" id="MobiDB-lite"/>
    </source>
</evidence>
<dbReference type="EMBL" id="SGKC01000054">
    <property type="protein sequence ID" value="NEZ93831.1"/>
    <property type="molecule type" value="Genomic_DNA"/>
</dbReference>
<dbReference type="GO" id="GO:0009409">
    <property type="term" value="P:response to cold"/>
    <property type="evidence" value="ECO:0007669"/>
    <property type="project" value="TreeGrafter"/>
</dbReference>
<sequence length="421" mass="47870">MNNSFDTLNLNPKLVQGLKKLNINIPTEIQAKAIPLAMENKDIIGQSETGTGKTLAYLLPIFEKITTEKREMQAIILAPTHELAMQINNEIKNISSNSNMDVKSMAIIGEANIKRQIEKLKEKPHIIVGSPGRILELIKKKKITAHTVKTIVIDEGDKLLDKNNLKVVKEVIKTTLRERQLMLFSATITESTLNIAKDLMKDSEVVKVKEKNTVNENIKHLYITGEHRERIEILRKLIAATNPKRAIVFINRNEEIELTTLKLQYHKIKAYGIYGAAEKEQRKKALEDFRSGKVQILVSSDLSARGLDVKDITHIFNLDLPENPKEYLHRVGRTGRASKEGIAISIITEKEKALIRKYEKEFNINIEEKKIYKGTLISSKGERSSQPKSKNKSTSAHKDNNKKKRSSSINKSKNNHKKKKY</sequence>
<evidence type="ECO:0000313" key="14">
    <source>
        <dbReference type="Proteomes" id="UP000478995"/>
    </source>
</evidence>
<dbReference type="Pfam" id="PF00270">
    <property type="entry name" value="DEAD"/>
    <property type="match status" value="1"/>
</dbReference>
<dbReference type="InterPro" id="IPR050547">
    <property type="entry name" value="DEAD_box_RNA_helicases"/>
</dbReference>
<dbReference type="CDD" id="cd18787">
    <property type="entry name" value="SF2_C_DEAD"/>
    <property type="match status" value="1"/>
</dbReference>
<organism evidence="11 14">
    <name type="scientific">Clostridium botulinum</name>
    <dbReference type="NCBI Taxonomy" id="1491"/>
    <lineage>
        <taxon>Bacteria</taxon>
        <taxon>Bacillati</taxon>
        <taxon>Bacillota</taxon>
        <taxon>Clostridia</taxon>
        <taxon>Eubacteriales</taxon>
        <taxon>Clostridiaceae</taxon>
        <taxon>Clostridium</taxon>
    </lineage>
</organism>
<evidence type="ECO:0000313" key="13">
    <source>
        <dbReference type="Proteomes" id="UP000473887"/>
    </source>
</evidence>
<feature type="region of interest" description="Disordered" evidence="6">
    <location>
        <begin position="375"/>
        <end position="421"/>
    </location>
</feature>
<dbReference type="CDD" id="cd00268">
    <property type="entry name" value="DEADc"/>
    <property type="match status" value="1"/>
</dbReference>
<proteinExistence type="predicted"/>
<evidence type="ECO:0000259" key="7">
    <source>
        <dbReference type="PROSITE" id="PS51192"/>
    </source>
</evidence>
<dbReference type="Gene3D" id="3.40.50.300">
    <property type="entry name" value="P-loop containing nucleotide triphosphate hydrolases"/>
    <property type="match status" value="2"/>
</dbReference>
<evidence type="ECO:0000313" key="10">
    <source>
        <dbReference type="EMBL" id="NEZ93831.1"/>
    </source>
</evidence>
<dbReference type="PANTHER" id="PTHR47963:SF7">
    <property type="entry name" value="ATP-DEPENDENT RNA HELICASE YFML-RELATED"/>
    <property type="match status" value="1"/>
</dbReference>
<evidence type="ECO:0000256" key="3">
    <source>
        <dbReference type="ARBA" id="ARBA00022806"/>
    </source>
</evidence>
<reference evidence="12" key="4">
    <citation type="submission" date="2021-02" db="EMBL/GenBank/DDBJ databases">
        <authorList>
            <person name="Dover N."/>
            <person name="Barash J.R."/>
            <person name="Bell J.M."/>
            <person name="Sylvester M.D."/>
            <person name="Arnon S."/>
        </authorList>
    </citation>
    <scope>NUCLEOTIDE SEQUENCE</scope>
    <source>
        <strain evidence="12">IBCA10-7060</strain>
    </source>
</reference>
<accession>A0A0A2HKR2</accession>
<dbReference type="InterPro" id="IPR014014">
    <property type="entry name" value="RNA_helicase_DEAD_Q_motif"/>
</dbReference>
<evidence type="ECO:0000256" key="2">
    <source>
        <dbReference type="ARBA" id="ARBA00022801"/>
    </source>
</evidence>
<keyword evidence="1" id="KW-0547">Nucleotide-binding</keyword>
<gene>
    <name evidence="10" type="ORF">EXM69_18245</name>
    <name evidence="11" type="ORF">FC794_04725</name>
    <name evidence="12" type="ORF">JQS73_09250</name>
</gene>
<dbReference type="Proteomes" id="UP000473887">
    <property type="component" value="Unassembled WGS sequence"/>
</dbReference>
<dbReference type="RefSeq" id="WP_003358893.1">
    <property type="nucleotide sequence ID" value="NZ_CP013246.1"/>
</dbReference>
<dbReference type="InterPro" id="IPR044742">
    <property type="entry name" value="DEAD/DEAH_RhlB"/>
</dbReference>
<protein>
    <submittedName>
        <fullName evidence="11">DEAD/DEAH box helicase</fullName>
    </submittedName>
</protein>
<dbReference type="SMART" id="SM00487">
    <property type="entry name" value="DEXDc"/>
    <property type="match status" value="1"/>
</dbReference>
<dbReference type="GO" id="GO:0033592">
    <property type="term" value="F:RNA strand annealing activity"/>
    <property type="evidence" value="ECO:0007669"/>
    <property type="project" value="TreeGrafter"/>
</dbReference>
<dbReference type="Proteomes" id="UP000478995">
    <property type="component" value="Unassembled WGS sequence"/>
</dbReference>
<evidence type="ECO:0000256" key="4">
    <source>
        <dbReference type="ARBA" id="ARBA00022840"/>
    </source>
</evidence>
<evidence type="ECO:0000313" key="11">
    <source>
        <dbReference type="EMBL" id="NFG16112.1"/>
    </source>
</evidence>
<feature type="short sequence motif" description="Q motif" evidence="5">
    <location>
        <begin position="3"/>
        <end position="31"/>
    </location>
</feature>
<reference evidence="12 15" key="1">
    <citation type="journal article" date="2014" name="J. Infect. Dis.">
        <title>Molecular characterization of a novel botulinum neurotoxin type H gene.</title>
        <authorList>
            <person name="Dover N."/>
            <person name="Barash J.R."/>
            <person name="Hill K.K."/>
            <person name="Xie G."/>
            <person name="Arnon S.S."/>
        </authorList>
    </citation>
    <scope>NUCLEOTIDE SEQUENCE [LARGE SCALE GENOMIC DNA]</scope>
    <source>
        <strain evidence="12 15">IBCA10-7060</strain>
    </source>
</reference>
<dbReference type="PROSITE" id="PS51192">
    <property type="entry name" value="HELICASE_ATP_BIND_1"/>
    <property type="match status" value="1"/>
</dbReference>
<dbReference type="GO" id="GO:0016787">
    <property type="term" value="F:hydrolase activity"/>
    <property type="evidence" value="ECO:0007669"/>
    <property type="project" value="UniProtKB-KW"/>
</dbReference>
<dbReference type="InterPro" id="IPR027417">
    <property type="entry name" value="P-loop_NTPase"/>
</dbReference>
<evidence type="ECO:0000256" key="5">
    <source>
        <dbReference type="PROSITE-ProRule" id="PRU00552"/>
    </source>
</evidence>
<evidence type="ECO:0000256" key="1">
    <source>
        <dbReference type="ARBA" id="ARBA00022741"/>
    </source>
</evidence>
<feature type="domain" description="DEAD-box RNA helicase Q" evidence="9">
    <location>
        <begin position="3"/>
        <end position="31"/>
    </location>
</feature>
<evidence type="ECO:0000259" key="9">
    <source>
        <dbReference type="PROSITE" id="PS51195"/>
    </source>
</evidence>
<dbReference type="InterPro" id="IPR014001">
    <property type="entry name" value="Helicase_ATP-bd"/>
</dbReference>
<feature type="domain" description="Helicase ATP-binding" evidence="7">
    <location>
        <begin position="34"/>
        <end position="206"/>
    </location>
</feature>
<name>A0A0A2HKR2_CLOBO</name>
<dbReference type="InterPro" id="IPR001650">
    <property type="entry name" value="Helicase_C-like"/>
</dbReference>
<dbReference type="AlphaFoldDB" id="A0A0A2HKR2"/>
<dbReference type="EMBL" id="CP069280">
    <property type="protein sequence ID" value="QRI55260.1"/>
    <property type="molecule type" value="Genomic_DNA"/>
</dbReference>
<dbReference type="PROSITE" id="PS51194">
    <property type="entry name" value="HELICASE_CTER"/>
    <property type="match status" value="1"/>
</dbReference>
<dbReference type="PROSITE" id="PS51195">
    <property type="entry name" value="Q_MOTIF"/>
    <property type="match status" value="1"/>
</dbReference>
<evidence type="ECO:0000313" key="15">
    <source>
        <dbReference type="Proteomes" id="UP000663464"/>
    </source>
</evidence>